<dbReference type="GeneID" id="63820646"/>
<protein>
    <recommendedName>
        <fullName evidence="3">Methyltransferase domain-containing protein</fullName>
    </recommendedName>
</protein>
<dbReference type="SUPFAM" id="SSF53335">
    <property type="entry name" value="S-adenosyl-L-methionine-dependent methyltransferases"/>
    <property type="match status" value="1"/>
</dbReference>
<sequence>MSRGSREATSGILKGSMRDNYSEHGVEQYYKKVGATYRNPHFPGVRSCIFSWLNRWWATESNDPRSHPEKLVVFDMACGDGEVTLSVLEWWQLSQTTAIETKHTLIDDMGEGKERVSALRKLRARELRPVTVSSQLPRPTVLAADPFTAEAYHARASLHCSPLSFRQIAEGALPVVCSSNTSSDEQSNGNEDVHYAAEGDDTLYIDMVICSFALHLIETPSELFALLWELSTKCRWLVVIAPHKKPDIKDGWGWCKWNVETWTQCPMNESQGEFLQERVHCRIYRSLNAY</sequence>
<evidence type="ECO:0000313" key="1">
    <source>
        <dbReference type="EMBL" id="KZT11979.1"/>
    </source>
</evidence>
<dbReference type="OrthoDB" id="66144at2759"/>
<evidence type="ECO:0000313" key="2">
    <source>
        <dbReference type="Proteomes" id="UP000076871"/>
    </source>
</evidence>
<dbReference type="AlphaFoldDB" id="A0A165HNQ2"/>
<dbReference type="RefSeq" id="XP_040769627.1">
    <property type="nucleotide sequence ID" value="XM_040903616.1"/>
</dbReference>
<dbReference type="InterPro" id="IPR029063">
    <property type="entry name" value="SAM-dependent_MTases_sf"/>
</dbReference>
<evidence type="ECO:0008006" key="3">
    <source>
        <dbReference type="Google" id="ProtNLM"/>
    </source>
</evidence>
<name>A0A165HNQ2_9APHY</name>
<dbReference type="InParanoid" id="A0A165HNQ2"/>
<reference evidence="1 2" key="1">
    <citation type="journal article" date="2016" name="Mol. Biol. Evol.">
        <title>Comparative Genomics of Early-Diverging Mushroom-Forming Fungi Provides Insights into the Origins of Lignocellulose Decay Capabilities.</title>
        <authorList>
            <person name="Nagy L.G."/>
            <person name="Riley R."/>
            <person name="Tritt A."/>
            <person name="Adam C."/>
            <person name="Daum C."/>
            <person name="Floudas D."/>
            <person name="Sun H."/>
            <person name="Yadav J.S."/>
            <person name="Pangilinan J."/>
            <person name="Larsson K.H."/>
            <person name="Matsuura K."/>
            <person name="Barry K."/>
            <person name="Labutti K."/>
            <person name="Kuo R."/>
            <person name="Ohm R.A."/>
            <person name="Bhattacharya S.S."/>
            <person name="Shirouzu T."/>
            <person name="Yoshinaga Y."/>
            <person name="Martin F.M."/>
            <person name="Grigoriev I.V."/>
            <person name="Hibbett D.S."/>
        </authorList>
    </citation>
    <scope>NUCLEOTIDE SEQUENCE [LARGE SCALE GENOMIC DNA]</scope>
    <source>
        <strain evidence="1 2">93-53</strain>
    </source>
</reference>
<accession>A0A165HNQ2</accession>
<gene>
    <name evidence="1" type="ORF">LAESUDRAFT_640702</name>
</gene>
<proteinExistence type="predicted"/>
<keyword evidence="2" id="KW-1185">Reference proteome</keyword>
<dbReference type="EMBL" id="KV427606">
    <property type="protein sequence ID" value="KZT11979.1"/>
    <property type="molecule type" value="Genomic_DNA"/>
</dbReference>
<organism evidence="1 2">
    <name type="scientific">Laetiporus sulphureus 93-53</name>
    <dbReference type="NCBI Taxonomy" id="1314785"/>
    <lineage>
        <taxon>Eukaryota</taxon>
        <taxon>Fungi</taxon>
        <taxon>Dikarya</taxon>
        <taxon>Basidiomycota</taxon>
        <taxon>Agaricomycotina</taxon>
        <taxon>Agaricomycetes</taxon>
        <taxon>Polyporales</taxon>
        <taxon>Laetiporus</taxon>
    </lineage>
</organism>
<dbReference type="Proteomes" id="UP000076871">
    <property type="component" value="Unassembled WGS sequence"/>
</dbReference>